<dbReference type="PANTHER" id="PTHR45138">
    <property type="entry name" value="REGULATORY COMPONENTS OF SENSORY TRANSDUCTION SYSTEM"/>
    <property type="match status" value="1"/>
</dbReference>
<dbReference type="InterPro" id="IPR000160">
    <property type="entry name" value="GGDEF_dom"/>
</dbReference>
<dbReference type="GO" id="GO:0052621">
    <property type="term" value="F:diguanylate cyclase activity"/>
    <property type="evidence" value="ECO:0007669"/>
    <property type="project" value="TreeGrafter"/>
</dbReference>
<keyword evidence="6" id="KW-0238">DNA-binding</keyword>
<evidence type="ECO:0000256" key="7">
    <source>
        <dbReference type="ARBA" id="ARBA00023163"/>
    </source>
</evidence>
<dbReference type="FunFam" id="3.30.70.270:FF:000001">
    <property type="entry name" value="Diguanylate cyclase domain protein"/>
    <property type="match status" value="1"/>
</dbReference>
<evidence type="ECO:0000259" key="9">
    <source>
        <dbReference type="PROSITE" id="PS50887"/>
    </source>
</evidence>
<dbReference type="CDD" id="cd01949">
    <property type="entry name" value="GGDEF"/>
    <property type="match status" value="1"/>
</dbReference>
<evidence type="ECO:0000256" key="1">
    <source>
        <dbReference type="ARBA" id="ARBA00022553"/>
    </source>
</evidence>
<proteinExistence type="predicted"/>
<dbReference type="SUPFAM" id="SSF55073">
    <property type="entry name" value="Nucleotide cyclase"/>
    <property type="match status" value="1"/>
</dbReference>
<dbReference type="InterPro" id="IPR003018">
    <property type="entry name" value="GAF"/>
</dbReference>
<evidence type="ECO:0000256" key="4">
    <source>
        <dbReference type="ARBA" id="ARBA00023012"/>
    </source>
</evidence>
<dbReference type="InterPro" id="IPR011006">
    <property type="entry name" value="CheY-like_superfamily"/>
</dbReference>
<dbReference type="GO" id="GO:0000160">
    <property type="term" value="P:phosphorelay signal transduction system"/>
    <property type="evidence" value="ECO:0007669"/>
    <property type="project" value="UniProtKB-KW"/>
</dbReference>
<dbReference type="InterPro" id="IPR029016">
    <property type="entry name" value="GAF-like_dom_sf"/>
</dbReference>
<organism evidence="10">
    <name type="scientific">hydrothermal vent metagenome</name>
    <dbReference type="NCBI Taxonomy" id="652676"/>
    <lineage>
        <taxon>unclassified sequences</taxon>
        <taxon>metagenomes</taxon>
        <taxon>ecological metagenomes</taxon>
    </lineage>
</organism>
<keyword evidence="5" id="KW-0805">Transcription regulation</keyword>
<protein>
    <submittedName>
        <fullName evidence="10">Diguanylate cyclase (GGDEF domain)</fullName>
    </submittedName>
</protein>
<dbReference type="InterPro" id="IPR050469">
    <property type="entry name" value="Diguanylate_Cyclase"/>
</dbReference>
<dbReference type="GO" id="GO:0016301">
    <property type="term" value="F:kinase activity"/>
    <property type="evidence" value="ECO:0007669"/>
    <property type="project" value="UniProtKB-KW"/>
</dbReference>
<dbReference type="InterPro" id="IPR043128">
    <property type="entry name" value="Rev_trsase/Diguanyl_cyclase"/>
</dbReference>
<dbReference type="AlphaFoldDB" id="A0A3B1C4X7"/>
<dbReference type="Gene3D" id="3.30.450.40">
    <property type="match status" value="1"/>
</dbReference>
<evidence type="ECO:0000313" key="10">
    <source>
        <dbReference type="EMBL" id="VAX18898.1"/>
    </source>
</evidence>
<dbReference type="GO" id="GO:0043709">
    <property type="term" value="P:cell adhesion involved in single-species biofilm formation"/>
    <property type="evidence" value="ECO:0007669"/>
    <property type="project" value="TreeGrafter"/>
</dbReference>
<dbReference type="InterPro" id="IPR029787">
    <property type="entry name" value="Nucleotide_cyclase"/>
</dbReference>
<dbReference type="Pfam" id="PF00072">
    <property type="entry name" value="Response_reg"/>
    <property type="match status" value="1"/>
</dbReference>
<reference evidence="10" key="1">
    <citation type="submission" date="2018-06" db="EMBL/GenBank/DDBJ databases">
        <authorList>
            <person name="Zhirakovskaya E."/>
        </authorList>
    </citation>
    <scope>NUCLEOTIDE SEQUENCE</scope>
</reference>
<gene>
    <name evidence="10" type="ORF">MNBD_NITROSPINAE02-1705</name>
</gene>
<dbReference type="PANTHER" id="PTHR45138:SF9">
    <property type="entry name" value="DIGUANYLATE CYCLASE DGCM-RELATED"/>
    <property type="match status" value="1"/>
</dbReference>
<accession>A0A3B1C4X7</accession>
<dbReference type="GO" id="GO:0003677">
    <property type="term" value="F:DNA binding"/>
    <property type="evidence" value="ECO:0007669"/>
    <property type="project" value="UniProtKB-KW"/>
</dbReference>
<feature type="domain" description="GGDEF" evidence="9">
    <location>
        <begin position="323"/>
        <end position="457"/>
    </location>
</feature>
<dbReference type="SUPFAM" id="SSF55781">
    <property type="entry name" value="GAF domain-like"/>
    <property type="match status" value="1"/>
</dbReference>
<dbReference type="SMART" id="SM00065">
    <property type="entry name" value="GAF"/>
    <property type="match status" value="1"/>
</dbReference>
<sequence length="461" mass="51876">MKKPHILIVDDEEDIRFTLDTALQAEGYVTTMAASGADALALVEARKPDLVLLDIMMPEIDGYEVCRRIKENEATRHTAIVFASVLRKTQDKVEGLDMGADDYITKPFNMPELLAKLRALFRVKEYQRHLERLVDFAHAVNALDPDDIADAISEKLENLLISDRFSVFIKNEDDDSLRVLAHNHDGAEMDDLSLLNSQSPIMNKAISTGELVYVKDFNSANFSSGDKRNKYTDSYALCIPLKVGREVLGALNINGNSKGFFDHLDLNSAELAAEMISASLNNSRRLEQLRKLAITDGLTKLYNRRYFYELLLKEFERAKRFNQPLSLVMIDIDYFKKINDKYGHLVGDVVLEELARRLKKHVRIIDTVARYGGEEFAILLPQADLNDGILVAERVRSDVGSSPVETPEGPVNITVSLGVCDSIPASIRKPEDLMNRSDEALYKAKAQGRNQTCVYTEETNQ</sequence>
<dbReference type="Gene3D" id="3.30.70.270">
    <property type="match status" value="1"/>
</dbReference>
<dbReference type="Pfam" id="PF13492">
    <property type="entry name" value="GAF_3"/>
    <property type="match status" value="1"/>
</dbReference>
<evidence type="ECO:0000256" key="3">
    <source>
        <dbReference type="ARBA" id="ARBA00022777"/>
    </source>
</evidence>
<evidence type="ECO:0000256" key="5">
    <source>
        <dbReference type="ARBA" id="ARBA00023015"/>
    </source>
</evidence>
<dbReference type="GO" id="GO:0005886">
    <property type="term" value="C:plasma membrane"/>
    <property type="evidence" value="ECO:0007669"/>
    <property type="project" value="TreeGrafter"/>
</dbReference>
<dbReference type="PROSITE" id="PS50887">
    <property type="entry name" value="GGDEF"/>
    <property type="match status" value="1"/>
</dbReference>
<dbReference type="EMBL" id="UOGE01000036">
    <property type="protein sequence ID" value="VAX18898.1"/>
    <property type="molecule type" value="Genomic_DNA"/>
</dbReference>
<keyword evidence="1" id="KW-0597">Phosphoprotein</keyword>
<dbReference type="Gene3D" id="6.10.250.690">
    <property type="match status" value="1"/>
</dbReference>
<feature type="domain" description="Response regulatory" evidence="8">
    <location>
        <begin position="5"/>
        <end position="121"/>
    </location>
</feature>
<keyword evidence="7" id="KW-0804">Transcription</keyword>
<dbReference type="PROSITE" id="PS50110">
    <property type="entry name" value="RESPONSE_REGULATORY"/>
    <property type="match status" value="1"/>
</dbReference>
<keyword evidence="4" id="KW-0902">Two-component regulatory system</keyword>
<dbReference type="FunFam" id="3.40.50.2300:FF:000001">
    <property type="entry name" value="DNA-binding response regulator PhoB"/>
    <property type="match status" value="1"/>
</dbReference>
<dbReference type="GO" id="GO:1902201">
    <property type="term" value="P:negative regulation of bacterial-type flagellum-dependent cell motility"/>
    <property type="evidence" value="ECO:0007669"/>
    <property type="project" value="TreeGrafter"/>
</dbReference>
<keyword evidence="2" id="KW-0808">Transferase</keyword>
<dbReference type="SMART" id="SM00267">
    <property type="entry name" value="GGDEF"/>
    <property type="match status" value="1"/>
</dbReference>
<keyword evidence="3" id="KW-0418">Kinase</keyword>
<dbReference type="SMART" id="SM00448">
    <property type="entry name" value="REC"/>
    <property type="match status" value="1"/>
</dbReference>
<dbReference type="Gene3D" id="3.40.50.2300">
    <property type="match status" value="1"/>
</dbReference>
<dbReference type="SUPFAM" id="SSF52172">
    <property type="entry name" value="CheY-like"/>
    <property type="match status" value="1"/>
</dbReference>
<dbReference type="Pfam" id="PF00990">
    <property type="entry name" value="GGDEF"/>
    <property type="match status" value="1"/>
</dbReference>
<dbReference type="InterPro" id="IPR001789">
    <property type="entry name" value="Sig_transdc_resp-reg_receiver"/>
</dbReference>
<evidence type="ECO:0000256" key="6">
    <source>
        <dbReference type="ARBA" id="ARBA00023125"/>
    </source>
</evidence>
<dbReference type="NCBIfam" id="TIGR00254">
    <property type="entry name" value="GGDEF"/>
    <property type="match status" value="1"/>
</dbReference>
<evidence type="ECO:0000256" key="2">
    <source>
        <dbReference type="ARBA" id="ARBA00022679"/>
    </source>
</evidence>
<evidence type="ECO:0000259" key="8">
    <source>
        <dbReference type="PROSITE" id="PS50110"/>
    </source>
</evidence>
<name>A0A3B1C4X7_9ZZZZ</name>